<dbReference type="EMBL" id="CAJNON010000636">
    <property type="protein sequence ID" value="CAF1341122.1"/>
    <property type="molecule type" value="Genomic_DNA"/>
</dbReference>
<gene>
    <name evidence="3" type="ORF">OKA104_LOCUS35036</name>
    <name evidence="2" type="ORF">VCS650_LOCUS33231</name>
</gene>
<feature type="chain" id="PRO_5036236155" evidence="1">
    <location>
        <begin position="18"/>
        <end position="78"/>
    </location>
</feature>
<proteinExistence type="predicted"/>
<sequence>MMVINVFWLIMFEGVPPRYQDVLNYDKDKNVSIDVSDRAITLSIRKGDKNTTGRQSERATLKHENIYDYYNTVEEIVR</sequence>
<evidence type="ECO:0000313" key="3">
    <source>
        <dbReference type="EMBL" id="CAF4089166.1"/>
    </source>
</evidence>
<evidence type="ECO:0000313" key="4">
    <source>
        <dbReference type="Proteomes" id="UP000663881"/>
    </source>
</evidence>
<evidence type="ECO:0000313" key="2">
    <source>
        <dbReference type="EMBL" id="CAF1341122.1"/>
    </source>
</evidence>
<reference evidence="3" key="1">
    <citation type="submission" date="2021-02" db="EMBL/GenBank/DDBJ databases">
        <authorList>
            <person name="Nowell W R."/>
        </authorList>
    </citation>
    <scope>NUCLEOTIDE SEQUENCE</scope>
</reference>
<organism evidence="3 4">
    <name type="scientific">Adineta steineri</name>
    <dbReference type="NCBI Taxonomy" id="433720"/>
    <lineage>
        <taxon>Eukaryota</taxon>
        <taxon>Metazoa</taxon>
        <taxon>Spiralia</taxon>
        <taxon>Gnathifera</taxon>
        <taxon>Rotifera</taxon>
        <taxon>Eurotatoria</taxon>
        <taxon>Bdelloidea</taxon>
        <taxon>Adinetida</taxon>
        <taxon>Adinetidae</taxon>
        <taxon>Adineta</taxon>
    </lineage>
</organism>
<dbReference type="EMBL" id="CAJOAY010004943">
    <property type="protein sequence ID" value="CAF4089166.1"/>
    <property type="molecule type" value="Genomic_DNA"/>
</dbReference>
<dbReference type="Proteomes" id="UP000663881">
    <property type="component" value="Unassembled WGS sequence"/>
</dbReference>
<accession>A0A819UIG9</accession>
<evidence type="ECO:0000256" key="1">
    <source>
        <dbReference type="SAM" id="SignalP"/>
    </source>
</evidence>
<comment type="caution">
    <text evidence="3">The sequence shown here is derived from an EMBL/GenBank/DDBJ whole genome shotgun (WGS) entry which is preliminary data.</text>
</comment>
<dbReference type="AlphaFoldDB" id="A0A819UIG9"/>
<name>A0A819UIG9_9BILA</name>
<dbReference type="Proteomes" id="UP000663891">
    <property type="component" value="Unassembled WGS sequence"/>
</dbReference>
<feature type="signal peptide" evidence="1">
    <location>
        <begin position="1"/>
        <end position="17"/>
    </location>
</feature>
<keyword evidence="1" id="KW-0732">Signal</keyword>
<protein>
    <submittedName>
        <fullName evidence="3">Uncharacterized protein</fullName>
    </submittedName>
</protein>